<dbReference type="InterPro" id="IPR036195">
    <property type="entry name" value="AbfB_ABD_sf"/>
</dbReference>
<dbReference type="Proteomes" id="UP000008672">
    <property type="component" value="Unassembled WGS sequence"/>
</dbReference>
<dbReference type="Gene3D" id="2.10.25.10">
    <property type="entry name" value="Laminin"/>
    <property type="match status" value="5"/>
</dbReference>
<dbReference type="SMART" id="SM00181">
    <property type="entry name" value="EGF"/>
    <property type="match status" value="3"/>
</dbReference>
<dbReference type="SMART" id="SM00832">
    <property type="entry name" value="C8"/>
    <property type="match status" value="4"/>
</dbReference>
<evidence type="ECO:0000256" key="4">
    <source>
        <dbReference type="ARBA" id="ARBA00023157"/>
    </source>
</evidence>
<dbReference type="Pfam" id="PF01826">
    <property type="entry name" value="TIL"/>
    <property type="match status" value="1"/>
</dbReference>
<dbReference type="OMA" id="LNGTMKC"/>
<keyword evidence="2" id="KW-0964">Secreted</keyword>
<dbReference type="InParanoid" id="H3B7Q1"/>
<dbReference type="GeneTree" id="ENSGT00940000160698"/>
<keyword evidence="3" id="KW-0677">Repeat</keyword>
<dbReference type="InterPro" id="IPR036084">
    <property type="entry name" value="Ser_inhib-like_sf"/>
</dbReference>
<dbReference type="GO" id="GO:0046373">
    <property type="term" value="P:L-arabinose metabolic process"/>
    <property type="evidence" value="ECO:0007669"/>
    <property type="project" value="InterPro"/>
</dbReference>
<dbReference type="EMBL" id="AFYH01068887">
    <property type="status" value="NOT_ANNOTATED_CDS"/>
    <property type="molecule type" value="Genomic_DNA"/>
</dbReference>
<feature type="domain" description="CTCK" evidence="8">
    <location>
        <begin position="2736"/>
        <end position="2821"/>
    </location>
</feature>
<dbReference type="SUPFAM" id="SSF110221">
    <property type="entry name" value="AbfB domain"/>
    <property type="match status" value="1"/>
</dbReference>
<dbReference type="SUPFAM" id="SSF57567">
    <property type="entry name" value="Serine protease inhibitors"/>
    <property type="match status" value="3"/>
</dbReference>
<dbReference type="EMBL" id="AFYH01068880">
    <property type="status" value="NOT_ANNOTATED_CDS"/>
    <property type="molecule type" value="Genomic_DNA"/>
</dbReference>
<dbReference type="eggNOG" id="KOG1216">
    <property type="taxonomic scope" value="Eukaryota"/>
</dbReference>
<evidence type="ECO:0000256" key="1">
    <source>
        <dbReference type="ARBA" id="ARBA00004613"/>
    </source>
</evidence>
<organism evidence="10 11">
    <name type="scientific">Latimeria chalumnae</name>
    <name type="common">Coelacanth</name>
    <dbReference type="NCBI Taxonomy" id="7897"/>
    <lineage>
        <taxon>Eukaryota</taxon>
        <taxon>Metazoa</taxon>
        <taxon>Chordata</taxon>
        <taxon>Craniata</taxon>
        <taxon>Vertebrata</taxon>
        <taxon>Euteleostomi</taxon>
        <taxon>Coelacanthiformes</taxon>
        <taxon>Coelacanthidae</taxon>
        <taxon>Latimeria</taxon>
    </lineage>
</organism>
<comment type="similarity">
    <text evidence="6">Belongs to the otogelin family.</text>
</comment>
<evidence type="ECO:0000259" key="8">
    <source>
        <dbReference type="PROSITE" id="PS01225"/>
    </source>
</evidence>
<dbReference type="SMART" id="SM00215">
    <property type="entry name" value="VWC_out"/>
    <property type="match status" value="1"/>
</dbReference>
<dbReference type="EMBL" id="AFYH01068883">
    <property type="status" value="NOT_ANNOTATED_CDS"/>
    <property type="molecule type" value="Genomic_DNA"/>
</dbReference>
<dbReference type="CDD" id="cd19941">
    <property type="entry name" value="TIL"/>
    <property type="match status" value="4"/>
</dbReference>
<dbReference type="InterPro" id="IPR001846">
    <property type="entry name" value="VWF_type-D"/>
</dbReference>
<dbReference type="STRING" id="7897.ENSLACP00000017922"/>
<keyword evidence="5" id="KW-0325">Glycoprotein</keyword>
<dbReference type="InterPro" id="IPR007934">
    <property type="entry name" value="AbfB_ABD"/>
</dbReference>
<evidence type="ECO:0000313" key="10">
    <source>
        <dbReference type="Ensembl" id="ENSLACP00000017922.1"/>
    </source>
</evidence>
<dbReference type="InterPro" id="IPR000742">
    <property type="entry name" value="EGF"/>
</dbReference>
<dbReference type="Pfam" id="PF25961">
    <property type="entry name" value="OTOGL_N"/>
    <property type="match status" value="1"/>
</dbReference>
<gene>
    <name evidence="10" type="primary">OTOGL</name>
</gene>
<feature type="disulfide bond" evidence="7">
    <location>
        <begin position="2750"/>
        <end position="2799"/>
    </location>
</feature>
<name>H3B7Q1_LATCH</name>
<dbReference type="InterPro" id="IPR002919">
    <property type="entry name" value="TIL_dom"/>
</dbReference>
<dbReference type="EMBL" id="AFYH01068879">
    <property type="status" value="NOT_ANNOTATED_CDS"/>
    <property type="molecule type" value="Genomic_DNA"/>
</dbReference>
<evidence type="ECO:0000256" key="5">
    <source>
        <dbReference type="ARBA" id="ARBA00023180"/>
    </source>
</evidence>
<dbReference type="EMBL" id="AFYH01068882">
    <property type="status" value="NOT_ANNOTATED_CDS"/>
    <property type="molecule type" value="Genomic_DNA"/>
</dbReference>
<feature type="domain" description="VWFD" evidence="9">
    <location>
        <begin position="879"/>
        <end position="1046"/>
    </location>
</feature>
<dbReference type="InterPro" id="IPR050780">
    <property type="entry name" value="Mucin_vWF_Thrombospondin_sf"/>
</dbReference>
<evidence type="ECO:0000259" key="9">
    <source>
        <dbReference type="PROSITE" id="PS51233"/>
    </source>
</evidence>
<dbReference type="InterPro" id="IPR058755">
    <property type="entry name" value="Fn1-VW_OTOGL"/>
</dbReference>
<dbReference type="SMART" id="SM00216">
    <property type="entry name" value="VWD"/>
    <property type="match status" value="4"/>
</dbReference>
<dbReference type="EMBL" id="AFYH01068886">
    <property type="status" value="NOT_ANNOTATED_CDS"/>
    <property type="molecule type" value="Genomic_DNA"/>
</dbReference>
<dbReference type="Pfam" id="PF25960">
    <property type="entry name" value="Fn1-VW_OTOGL"/>
    <property type="match status" value="1"/>
</dbReference>
<dbReference type="InterPro" id="IPR058753">
    <property type="entry name" value="TIL_OTOGL_Mucin"/>
</dbReference>
<dbReference type="Pfam" id="PF25962">
    <property type="entry name" value="TIL_OTOGL_Mucin"/>
    <property type="match status" value="1"/>
</dbReference>
<dbReference type="EMBL" id="AFYH01068878">
    <property type="status" value="NOT_ANNOTATED_CDS"/>
    <property type="molecule type" value="Genomic_DNA"/>
</dbReference>
<feature type="domain" description="VWFD" evidence="9">
    <location>
        <begin position="2009"/>
        <end position="2191"/>
    </location>
</feature>
<dbReference type="SMART" id="SM00214">
    <property type="entry name" value="VWC"/>
    <property type="match status" value="4"/>
</dbReference>
<evidence type="ECO:0000256" key="6">
    <source>
        <dbReference type="ARBA" id="ARBA00061260"/>
    </source>
</evidence>
<comment type="subcellular location">
    <subcellularLocation>
        <location evidence="1">Secreted</location>
    </subcellularLocation>
</comment>
<dbReference type="SMART" id="SM00041">
    <property type="entry name" value="CT"/>
    <property type="match status" value="1"/>
</dbReference>
<proteinExistence type="inferred from homology"/>
<keyword evidence="11" id="KW-1185">Reference proteome</keyword>
<dbReference type="Pfam" id="PF00094">
    <property type="entry name" value="VWD"/>
    <property type="match status" value="4"/>
</dbReference>
<dbReference type="Pfam" id="PF05270">
    <property type="entry name" value="AbfB"/>
    <property type="match status" value="1"/>
</dbReference>
<dbReference type="Ensembl" id="ENSLACT00000018052.1">
    <property type="protein sequence ID" value="ENSLACP00000017922.1"/>
    <property type="gene ID" value="ENSLACG00000015790.1"/>
</dbReference>
<dbReference type="Pfam" id="PF08742">
    <property type="entry name" value="C8"/>
    <property type="match status" value="4"/>
</dbReference>
<dbReference type="PROSITE" id="PS01225">
    <property type="entry name" value="CTCK_2"/>
    <property type="match status" value="1"/>
</dbReference>
<evidence type="ECO:0000256" key="3">
    <source>
        <dbReference type="ARBA" id="ARBA00022737"/>
    </source>
</evidence>
<dbReference type="GO" id="GO:0031012">
    <property type="term" value="C:extracellular matrix"/>
    <property type="evidence" value="ECO:0007669"/>
    <property type="project" value="TreeGrafter"/>
</dbReference>
<dbReference type="EMBL" id="AFYH01068881">
    <property type="status" value="NOT_ANNOTATED_CDS"/>
    <property type="molecule type" value="Genomic_DNA"/>
</dbReference>
<dbReference type="FunCoup" id="H3B7Q1">
    <property type="interactions" value="26"/>
</dbReference>
<dbReference type="PANTHER" id="PTHR11339:SF225">
    <property type="entry name" value="OTOGELIN-LIKE PROTEIN"/>
    <property type="match status" value="1"/>
</dbReference>
<dbReference type="InterPro" id="IPR006207">
    <property type="entry name" value="Cys_knot_C"/>
</dbReference>
<dbReference type="GO" id="GO:0005615">
    <property type="term" value="C:extracellular space"/>
    <property type="evidence" value="ECO:0007669"/>
    <property type="project" value="TreeGrafter"/>
</dbReference>
<dbReference type="InterPro" id="IPR014853">
    <property type="entry name" value="VWF/SSPO/ZAN-like_Cys-rich_dom"/>
</dbReference>
<keyword evidence="4 7" id="KW-1015">Disulfide bond</keyword>
<feature type="domain" description="VWFD" evidence="9">
    <location>
        <begin position="413"/>
        <end position="588"/>
    </location>
</feature>
<evidence type="ECO:0000256" key="7">
    <source>
        <dbReference type="PROSITE-ProRule" id="PRU00039"/>
    </source>
</evidence>
<dbReference type="CDD" id="cd23401">
    <property type="entry name" value="beta-trefoil_ABD_OTOGL"/>
    <property type="match status" value="1"/>
</dbReference>
<dbReference type="PANTHER" id="PTHR11339">
    <property type="entry name" value="EXTRACELLULAR MATRIX GLYCOPROTEIN RELATED"/>
    <property type="match status" value="1"/>
</dbReference>
<reference evidence="10" key="3">
    <citation type="submission" date="2025-09" db="UniProtKB">
        <authorList>
            <consortium name="Ensembl"/>
        </authorList>
    </citation>
    <scope>IDENTIFICATION</scope>
</reference>
<reference evidence="10" key="2">
    <citation type="submission" date="2025-08" db="UniProtKB">
        <authorList>
            <consortium name="Ensembl"/>
        </authorList>
    </citation>
    <scope>IDENTIFICATION</scope>
</reference>
<evidence type="ECO:0000313" key="11">
    <source>
        <dbReference type="Proteomes" id="UP000008672"/>
    </source>
</evidence>
<dbReference type="InterPro" id="IPR058754">
    <property type="entry name" value="OTOGL-like_N"/>
</dbReference>
<dbReference type="GO" id="GO:0007399">
    <property type="term" value="P:nervous system development"/>
    <property type="evidence" value="ECO:0007669"/>
    <property type="project" value="UniProtKB-ARBA"/>
</dbReference>
<accession>H3B7Q1</accession>
<dbReference type="Gene3D" id="2.80.10.50">
    <property type="match status" value="1"/>
</dbReference>
<protein>
    <submittedName>
        <fullName evidence="10">Otogelin like</fullName>
    </submittedName>
</protein>
<dbReference type="EMBL" id="AFYH01068884">
    <property type="status" value="NOT_ANNOTATED_CDS"/>
    <property type="molecule type" value="Genomic_DNA"/>
</dbReference>
<evidence type="ECO:0000256" key="2">
    <source>
        <dbReference type="ARBA" id="ARBA00022525"/>
    </source>
</evidence>
<dbReference type="EMBL" id="AFYH01068885">
    <property type="status" value="NOT_ANNOTATED_CDS"/>
    <property type="molecule type" value="Genomic_DNA"/>
</dbReference>
<comment type="caution">
    <text evidence="7">Lacks conserved residue(s) required for the propagation of feature annotation.</text>
</comment>
<dbReference type="PROSITE" id="PS51233">
    <property type="entry name" value="VWFD"/>
    <property type="match status" value="4"/>
</dbReference>
<dbReference type="HOGENOM" id="CLU_000076_0_0_1"/>
<dbReference type="GO" id="GO:0046556">
    <property type="term" value="F:alpha-L-arabinofuranosidase activity"/>
    <property type="evidence" value="ECO:0007669"/>
    <property type="project" value="InterPro"/>
</dbReference>
<feature type="domain" description="VWFD" evidence="9">
    <location>
        <begin position="48"/>
        <end position="224"/>
    </location>
</feature>
<dbReference type="InterPro" id="IPR001007">
    <property type="entry name" value="VWF_dom"/>
</dbReference>
<sequence>KKKCFKDCLQRCLNGGLCTVEGTCDCSDLQALGNRCQIVPNTGEDREGICKSWGQYHFETFDGIYFYFPGNCSYIFAKDCSTEDPQYTVWVHNSPRCNGSVYSCYRYISLFFFETEEITIAGHEVKTGGKRLTLPQMVKNVFIERLADYILVKTTFGFSLAWDGISGVYIKLTDEHKGKPCGMCGNFNGVKEDDLTTIYQTTTQDVAVFGNSWTVQTPNGTSCRLLSLDYLGPCSSQLSVTLQDIFHKCSVLFNFPFLSCHAKIDPNPYIASCLNDLCTLMDRMNDEETYCRAVAEYARACSHAGYPVRDWRDDFLACSDKCEEKFVHRDCISCCPPTCTFEKECLGSNLHCLDGCYCPDGLILENGTCISVENCPCIYHGTDYPLGSVLEQDCNTCTCIGGVWNCSDTDCPAECSVVGELHLSTFDGRLCTFYGSCHYILMKSRRNDDFTITMQTSRCGQNQDHSCIQSVTLLMGLDLNKHVTLARGEVKVGVNQVSSFPYSDGGIEIQKLSSLFIQVKTNTGVRVRFTKDGRRLYVQVDSRWKGETLGLCGTFNGNLRDDFLSPAGMIEGNPQLHASSWRMSSTCPAPVNIPLVDPCDTNQQYGCNTESMCDVLNQELFAPCHTYVSPSVYYQQCHYDACTCGSYCLCTLLAHYAYVCAKHNVSVDFRSQVSECGLVCEYNMQYHICSSSCGRTCSSVSAHEVCSNECAEGCNCPNGTYYHNKDHRCVSLSQCPCFFMGHMYQPKEIIPTATDHCQCLDGRMDCSLKPDPEPKCLDREIFHDCKNPPPGLPSTGKNCEVTCANLLMNSTCPPFTMCRSGCVCPTGRVRHGLECYFPELCPCEWKSLEYLPGSVISTDCYTCICQKGAFSCIYYPCPAVCTSYGDRHYHTFDGVEFDFFSDCSTYLVKSTDGPDVSIIATNEFRHGSHSVCGKSLVITAGDTELKLFESSIKQSPFGVNKTRYEYQIRKAGYYTVVHFPELEITVLWDKKTTIHIKVGPQWKGKLSGLCGNFDNYTSNDQTTSMNIVESNTWNFGNSWGLGQQCSSPLNDINRCEENPSRWSYAKSGCGVLFKDIFAPCRTMVDVAWYHKNCLLDTCNCDHGYDCDCQCSSIAVYAHQCCQQGIKVHWRSPSVCPYDCEYYNRDLGQGPYTLISYAERDIVLGANLTSGEVFPLPRISATGKILFSFMITPGLYKSKELWLPVVSFECAERPNYFLCAYKNGTIGLGQWEPSLVFHKAATFFHHQGLWMKGYSSFEVYMKRGSFITLTSSGAKVMEYDLSEEFRKASSFSIEESNTAIPYRRMCEWRYEPCASPCVRTCSDPDASACKFLSPVEGCFPYCPSNMVLDEITLRCVYPEDFNICQNPRPPGICRKVVYMTVVPKHIIPTTAAETVGPSFLLTSSSPFSSSVITQTQTPRTTSPSTLVTFSSQGSSSAVLQTAMVTVSPSPLISASTSASISAATEVPTVTLRTTPLFKTIPSSPSTLSAEAPATTSKTTLTTSKWFTFSPSVLTVAITQTPAGTSTTTSLSTLPSTQTQPQTNLTSLKPTNVSSLLTARSDSSVTSYSTLSTTSTSVSTLATTETPTVTLKTMSTFMSLRTTSSMPTPATLRTTPAAVLRTNDTTAVPSALSSVEAKTSALLNETASRLSATVTRPDSFVYTTSTEKLLLTQETELATAKVPTTFFRAYVTKATSMSERTSHFTRAIPTGVSESLTKYLSYSPSNISQTTEFVTTAEQVPTKATVTSPASSLSPLQYSTSHGIAATSVITGKETRLTTTNLTVIATELNATSSSTSVVSSTEGVLETSQTTPSQLSVTETKSTSVLDTSMPKLTTSAVPTPFMQTSSSITSQTTLNTTFSILPVASNVTSVAISPTPSELITIKRPLSTEPLVTVKKTTEAAAIIELSSPTSYYMSTKLLMSPTMFSATPEASSRFINNKTLETVEDTGQTCNTYFKKLCTKYICVNNKRIPYNNSKNCLSPVSRPDCGFRGMPLPTNEDSCCPEWECPCLCSVLSDLSVITFDGNNFALYDATSYILVFFPHEIIVAHIEDCSVTEVPTGGTSGLCFKKLNITINGQLRVLINRMNREVSVNGFVKRLPFAKQGIFIQDTGSMYIINTPAGVTIKWFHSTSIIDLQYGFPSNRTTETRGLCGCCNADPTDDLRLPNGTIISSTEDIEQFVQSWKIETRPLDFRRKAPINCTNSNCTKCFQMLDLDPFLPCHKEVPPYKYCNDLWIQTPQYWDNDCATLSTYASLCNKHNICIKWRNDLFCPLKCPPGKEYQPCVETCSTKTCLNKNYYEDSTCSYFREECVCENGTILHRTDSNFCVTEDRCTCTDNEGFPHSAGEIWYGSNKGCCMYRCLENGSVIAIEPDCTQVPTPECKREGEIVTHVIEEGACCPVKVCECNTTLCDNPVPTCDSGSNLVIGYSPVSCCPVYKCECNYLTCPTTLPPECKEDQFPVQVKQEGSCCFSYLCVCESCIDPLPTCNDGEVLALDLNTTLHCCPQYHCVCDENLCPTPLLNCTNGTKPLKKILPGQCCPEWHCECNCENIMVPSCKLGESLIIDPDAYGICGCTHYICKRDDVCLFQEVTLLKPGEFLIQYFERDLCYTAECLQEKDSLTGYHVMDIKTVNCSEKCRAHQVYIPTPDPLICCGTCKNVSCIFTQQNGTVDLYQPGSTWTSNCTTYQCVDTAAGAMVVGFSIACPAFNQTECVQKGGVMETYTDSCCKTCKDNRRPCQKVTIRTIIRKSDCRSNKPISLVACDGKCSSATIFNFSINKHARFCKCCTETGLQNLTVPLFCTGNQTFIDYVIQEPTGCSCQYD</sequence>
<reference evidence="11" key="1">
    <citation type="submission" date="2011-08" db="EMBL/GenBank/DDBJ databases">
        <title>The draft genome of Latimeria chalumnae.</title>
        <authorList>
            <person name="Di Palma F."/>
            <person name="Alfoldi J."/>
            <person name="Johnson J."/>
            <person name="Berlin A."/>
            <person name="Gnerre S."/>
            <person name="Jaffe D."/>
            <person name="MacCallum I."/>
            <person name="Young S."/>
            <person name="Walker B.J."/>
            <person name="Lander E."/>
            <person name="Lindblad-Toh K."/>
        </authorList>
    </citation>
    <scope>NUCLEOTIDE SEQUENCE [LARGE SCALE GENOMIC DNA]</scope>
    <source>
        <strain evidence="11">Wild caught</strain>
    </source>
</reference>